<dbReference type="HOGENOM" id="CLU_3198439_0_0_3"/>
<evidence type="ECO:0000313" key="2">
    <source>
        <dbReference type="Proteomes" id="UP000003835"/>
    </source>
</evidence>
<dbReference type="STRING" id="118168.MC7420_5003"/>
<gene>
    <name evidence="1" type="ORF">MC7420_5003</name>
</gene>
<reference evidence="1 2" key="1">
    <citation type="submission" date="2008-07" db="EMBL/GenBank/DDBJ databases">
        <authorList>
            <person name="Tandeau de Marsac N."/>
            <person name="Ferriera S."/>
            <person name="Johnson J."/>
            <person name="Kravitz S."/>
            <person name="Beeson K."/>
            <person name="Sutton G."/>
            <person name="Rogers Y.-H."/>
            <person name="Friedman R."/>
            <person name="Frazier M."/>
            <person name="Venter J.C."/>
        </authorList>
    </citation>
    <scope>NUCLEOTIDE SEQUENCE [LARGE SCALE GENOMIC DNA]</scope>
    <source>
        <strain evidence="1 2">PCC 7420</strain>
    </source>
</reference>
<accession>B4VZB7</accession>
<dbReference type="Proteomes" id="UP000003835">
    <property type="component" value="Unassembled WGS sequence"/>
</dbReference>
<keyword evidence="2" id="KW-1185">Reference proteome</keyword>
<organism evidence="1 2">
    <name type="scientific">Coleofasciculus chthonoplastes PCC 7420</name>
    <dbReference type="NCBI Taxonomy" id="118168"/>
    <lineage>
        <taxon>Bacteria</taxon>
        <taxon>Bacillati</taxon>
        <taxon>Cyanobacteriota</taxon>
        <taxon>Cyanophyceae</taxon>
        <taxon>Coleofasciculales</taxon>
        <taxon>Coleofasciculaceae</taxon>
        <taxon>Coleofasciculus</taxon>
    </lineage>
</organism>
<name>B4VZB7_9CYAN</name>
<dbReference type="AlphaFoldDB" id="B4VZB7"/>
<sequence>MLPILKRDDRPKLLLYTLTLGRKYYHLVKFTKGRFILFYCQIGMC</sequence>
<proteinExistence type="predicted"/>
<protein>
    <submittedName>
        <fullName evidence="1">Uncharacterized protein</fullName>
    </submittedName>
</protein>
<dbReference type="EMBL" id="DS989862">
    <property type="protein sequence ID" value="EDX72730.1"/>
    <property type="molecule type" value="Genomic_DNA"/>
</dbReference>
<evidence type="ECO:0000313" key="1">
    <source>
        <dbReference type="EMBL" id="EDX72730.1"/>
    </source>
</evidence>